<organism evidence="13 14">
    <name type="scientific">Saccharomycopsis crataegensis</name>
    <dbReference type="NCBI Taxonomy" id="43959"/>
    <lineage>
        <taxon>Eukaryota</taxon>
        <taxon>Fungi</taxon>
        <taxon>Dikarya</taxon>
        <taxon>Ascomycota</taxon>
        <taxon>Saccharomycotina</taxon>
        <taxon>Saccharomycetes</taxon>
        <taxon>Saccharomycopsidaceae</taxon>
        <taxon>Saccharomycopsis</taxon>
    </lineage>
</organism>
<evidence type="ECO:0000256" key="8">
    <source>
        <dbReference type="ARBA" id="ARBA00034704"/>
    </source>
</evidence>
<dbReference type="InterPro" id="IPR036961">
    <property type="entry name" value="Kinesin_motor_dom_sf"/>
</dbReference>
<dbReference type="GO" id="GO:0005524">
    <property type="term" value="F:ATP binding"/>
    <property type="evidence" value="ECO:0007669"/>
    <property type="project" value="UniProtKB-UniRule"/>
</dbReference>
<keyword evidence="6 9" id="KW-0505">Motor protein</keyword>
<evidence type="ECO:0000256" key="3">
    <source>
        <dbReference type="ARBA" id="ARBA00022701"/>
    </source>
</evidence>
<keyword evidence="10" id="KW-0175">Coiled coil</keyword>
<feature type="compositionally biased region" description="Basic residues" evidence="11">
    <location>
        <begin position="1031"/>
        <end position="1044"/>
    </location>
</feature>
<dbReference type="Pfam" id="PF00225">
    <property type="entry name" value="Kinesin"/>
    <property type="match status" value="1"/>
</dbReference>
<evidence type="ECO:0000256" key="7">
    <source>
        <dbReference type="ARBA" id="ARBA00023212"/>
    </source>
</evidence>
<dbReference type="PROSITE" id="PS50067">
    <property type="entry name" value="KINESIN_MOTOR_2"/>
    <property type="match status" value="1"/>
</dbReference>
<evidence type="ECO:0000256" key="9">
    <source>
        <dbReference type="PROSITE-ProRule" id="PRU00283"/>
    </source>
</evidence>
<dbReference type="GO" id="GO:0005876">
    <property type="term" value="C:spindle microtubule"/>
    <property type="evidence" value="ECO:0007669"/>
    <property type="project" value="TreeGrafter"/>
</dbReference>
<evidence type="ECO:0000256" key="4">
    <source>
        <dbReference type="ARBA" id="ARBA00022741"/>
    </source>
</evidence>
<accession>A0AAV5QEM1</accession>
<keyword evidence="3" id="KW-0493">Microtubule</keyword>
<dbReference type="GO" id="GO:0005634">
    <property type="term" value="C:nucleus"/>
    <property type="evidence" value="ECO:0007669"/>
    <property type="project" value="TreeGrafter"/>
</dbReference>
<evidence type="ECO:0000259" key="12">
    <source>
        <dbReference type="PROSITE" id="PS50067"/>
    </source>
</evidence>
<evidence type="ECO:0000256" key="1">
    <source>
        <dbReference type="ARBA" id="ARBA00004245"/>
    </source>
</evidence>
<dbReference type="PANTHER" id="PTHR47970">
    <property type="entry name" value="KINESIN-LIKE PROTEIN KIF11"/>
    <property type="match status" value="1"/>
</dbReference>
<dbReference type="InterPro" id="IPR019821">
    <property type="entry name" value="Kinesin_motor_CS"/>
</dbReference>
<evidence type="ECO:0000256" key="6">
    <source>
        <dbReference type="ARBA" id="ARBA00023175"/>
    </source>
</evidence>
<dbReference type="GO" id="GO:0008574">
    <property type="term" value="F:plus-end-directed microtubule motor activity"/>
    <property type="evidence" value="ECO:0007669"/>
    <property type="project" value="TreeGrafter"/>
</dbReference>
<dbReference type="PROSITE" id="PS00411">
    <property type="entry name" value="KINESIN_MOTOR_1"/>
    <property type="match status" value="1"/>
</dbReference>
<dbReference type="Proteomes" id="UP001360560">
    <property type="component" value="Unassembled WGS sequence"/>
</dbReference>
<dbReference type="SMART" id="SM00129">
    <property type="entry name" value="KISc"/>
    <property type="match status" value="1"/>
</dbReference>
<dbReference type="GeneID" id="90070768"/>
<feature type="coiled-coil region" evidence="10">
    <location>
        <begin position="403"/>
        <end position="540"/>
    </location>
</feature>
<dbReference type="PANTHER" id="PTHR47970:SF12">
    <property type="entry name" value="KINESIN FAMILY MEMBER 11"/>
    <property type="match status" value="1"/>
</dbReference>
<keyword evidence="4 9" id="KW-0547">Nucleotide-binding</keyword>
<comment type="caution">
    <text evidence="13">The sequence shown here is derived from an EMBL/GenBank/DDBJ whole genome shotgun (WGS) entry which is preliminary data.</text>
</comment>
<name>A0AAV5QEM1_9ASCO</name>
<evidence type="ECO:0000256" key="10">
    <source>
        <dbReference type="SAM" id="Coils"/>
    </source>
</evidence>
<evidence type="ECO:0000313" key="14">
    <source>
        <dbReference type="Proteomes" id="UP001360560"/>
    </source>
</evidence>
<dbReference type="GO" id="GO:0000073">
    <property type="term" value="P:initial mitotic spindle pole body separation"/>
    <property type="evidence" value="ECO:0007669"/>
    <property type="project" value="TreeGrafter"/>
</dbReference>
<dbReference type="Gene3D" id="3.40.850.10">
    <property type="entry name" value="Kinesin motor domain"/>
    <property type="match status" value="1"/>
</dbReference>
<dbReference type="SUPFAM" id="SSF52540">
    <property type="entry name" value="P-loop containing nucleoside triphosphate hydrolases"/>
    <property type="match status" value="1"/>
</dbReference>
<keyword evidence="14" id="KW-1185">Reference proteome</keyword>
<feature type="domain" description="Kinesin motor" evidence="12">
    <location>
        <begin position="8"/>
        <end position="364"/>
    </location>
</feature>
<dbReference type="EMBL" id="BTFZ01000001">
    <property type="protein sequence ID" value="GMM32789.1"/>
    <property type="molecule type" value="Genomic_DNA"/>
</dbReference>
<dbReference type="RefSeq" id="XP_064849789.1">
    <property type="nucleotide sequence ID" value="XM_064993717.1"/>
</dbReference>
<evidence type="ECO:0000313" key="13">
    <source>
        <dbReference type="EMBL" id="GMM32789.1"/>
    </source>
</evidence>
<dbReference type="InterPro" id="IPR027417">
    <property type="entry name" value="P-loop_NTPase"/>
</dbReference>
<keyword evidence="7" id="KW-0206">Cytoskeleton</keyword>
<feature type="region of interest" description="Disordered" evidence="11">
    <location>
        <begin position="1025"/>
        <end position="1044"/>
    </location>
</feature>
<feature type="region of interest" description="Disordered" evidence="11">
    <location>
        <begin position="994"/>
        <end position="1015"/>
    </location>
</feature>
<keyword evidence="2" id="KW-0963">Cytoplasm</keyword>
<proteinExistence type="inferred from homology"/>
<gene>
    <name evidence="13" type="ORF">DASC09_001140</name>
</gene>
<dbReference type="AlphaFoldDB" id="A0AAV5QEM1"/>
<dbReference type="InterPro" id="IPR047149">
    <property type="entry name" value="KIF11-like"/>
</dbReference>
<dbReference type="FunFam" id="3.40.850.10:FF:000019">
    <property type="entry name" value="Kinesin-like protein KIN-5D"/>
    <property type="match status" value="1"/>
</dbReference>
<sequence length="1044" mass="117715">MESDESANINVVVRCRGRNRQEIQAKSPVVVKIPTNFDEGVPTEISINTSNETGISADISSKTFTVDKVYGTETDQSSFFQGTAEPLFKEFLKGYNCTMFAYGQTGTGKTYTMHGDEKIDVRTGSFSPQAGIIPRILYTLFDTLAVLQGTDFIIKCSFLELYNEELRDLFAVDDSKKLRIFEHNGNNNNNNVINKNAIMTQNLEEVILRDAEHGMRLLQGGINKRQVAATRLNDVSSRSHTIFTINLFKQATTSGNGQREFRISKFNLVDLAGSENIGRSGAVNQRAREAGSINQSLLTLGRVINGLVDNDKHIPYRESKLTRLLQDSIGGKTKTILVANISPAKINCEETLSTLQYASKAKNIQNKPQIGTLVLKNILVKDLSVELARIKADLNASRLKNGIFVEESNYRELKSDIDNLRTENNEYMSKNEALQRQVKSLQQQLDENNERIFKKNEELAHTNSIINDLHDKINRQSANHKNLMNNSSKFKSIIEMMNENIFYLINNERQLKEKLQTLISEQMQAENKKLQNSITKLLQLDSSGLTGQFQFVKNKIHEEFEELEAHTKQFSVKVANLFISKLPDVCIEVKNKLDEIREANSDIQLTIDGNFRSIKELVNGFDIIGNEINADEISQSLTKGYETQIEEELKAQESVLLKNVISMVQEHNKKQREELVSKLINKNKETISSSIIKMNLNNDGLRKSAQSKIYGLTQSIDEAIIGTNTKIDLLSKHLSTTIDSTSNDQLEFQSELIKLNSRAIISASEESHNSGNSYENLLTNMEHKILNDYKVVSEESTKLSATSKQVDCQISDINCDIILEDQENKQSVFLPNDTNTIQKMIDDFTQEKNKISRDSLPTGKTPKLTNGTFENSGFFFDGANKSHVVYTPNRSPSKRVISDLKKHCSNFEDLMNLDSKNLTLEANENQIMKDVDDSMNDDNASLSDSRILRDITQKIGRLDKSAKSNGDNIINKTFESGPKPTLLKSARMTLHPRTDSFLGIDNDSQSKSTAKRSRSTDFITNRVVKQQPGSRKFRASLPKKRVLR</sequence>
<comment type="similarity">
    <text evidence="8">Belongs to the TRAFAC class myosin-kinesin ATPase superfamily. Kinesin family. KIN-5/BimC subfamily.</text>
</comment>
<dbReference type="PRINTS" id="PR00380">
    <property type="entry name" value="KINESINHEAVY"/>
</dbReference>
<dbReference type="GO" id="GO:0072686">
    <property type="term" value="C:mitotic spindle"/>
    <property type="evidence" value="ECO:0007669"/>
    <property type="project" value="TreeGrafter"/>
</dbReference>
<comment type="subcellular location">
    <subcellularLocation>
        <location evidence="1">Cytoplasm</location>
        <location evidence="1">Cytoskeleton</location>
    </subcellularLocation>
</comment>
<feature type="binding site" evidence="9">
    <location>
        <begin position="103"/>
        <end position="110"/>
    </location>
    <ligand>
        <name>ATP</name>
        <dbReference type="ChEBI" id="CHEBI:30616"/>
    </ligand>
</feature>
<reference evidence="13 14" key="1">
    <citation type="journal article" date="2023" name="Elife">
        <title>Identification of key yeast species and microbe-microbe interactions impacting larval growth of Drosophila in the wild.</title>
        <authorList>
            <person name="Mure A."/>
            <person name="Sugiura Y."/>
            <person name="Maeda R."/>
            <person name="Honda K."/>
            <person name="Sakurai N."/>
            <person name="Takahashi Y."/>
            <person name="Watada M."/>
            <person name="Katoh T."/>
            <person name="Gotoh A."/>
            <person name="Gotoh Y."/>
            <person name="Taniguchi I."/>
            <person name="Nakamura K."/>
            <person name="Hayashi T."/>
            <person name="Katayama T."/>
            <person name="Uemura T."/>
            <person name="Hattori Y."/>
        </authorList>
    </citation>
    <scope>NUCLEOTIDE SEQUENCE [LARGE SCALE GENOMIC DNA]</scope>
    <source>
        <strain evidence="13 14">SC-9</strain>
    </source>
</reference>
<evidence type="ECO:0000256" key="11">
    <source>
        <dbReference type="SAM" id="MobiDB-lite"/>
    </source>
</evidence>
<evidence type="ECO:0000256" key="5">
    <source>
        <dbReference type="ARBA" id="ARBA00022840"/>
    </source>
</evidence>
<dbReference type="GO" id="GO:0008017">
    <property type="term" value="F:microtubule binding"/>
    <property type="evidence" value="ECO:0007669"/>
    <property type="project" value="InterPro"/>
</dbReference>
<dbReference type="InterPro" id="IPR001752">
    <property type="entry name" value="Kinesin_motor_dom"/>
</dbReference>
<evidence type="ECO:0000256" key="2">
    <source>
        <dbReference type="ARBA" id="ARBA00022490"/>
    </source>
</evidence>
<dbReference type="GO" id="GO:0007018">
    <property type="term" value="P:microtubule-based movement"/>
    <property type="evidence" value="ECO:0007669"/>
    <property type="project" value="InterPro"/>
</dbReference>
<protein>
    <submittedName>
        <fullName evidence="13">Kip1 protein</fullName>
    </submittedName>
</protein>
<keyword evidence="5 9" id="KW-0067">ATP-binding</keyword>